<reference evidence="1 2" key="1">
    <citation type="journal article" date="2014" name="Genome Announc.">
        <title>Genome Sequences of Three Novel Bacillus cereus Bacteriophages.</title>
        <authorList>
            <person name="Grose J.H."/>
            <person name="Jensen J.D."/>
            <person name="Merrill B.D."/>
            <person name="Fisher J.N."/>
            <person name="Burnett S.H."/>
            <person name="Breakwell D.P."/>
        </authorList>
    </citation>
    <scope>NUCLEOTIDE SEQUENCE [LARGE SCALE GENOMIC DNA]</scope>
</reference>
<dbReference type="GeneID" id="26642352"/>
<dbReference type="EMBL" id="KC595513">
    <property type="protein sequence ID" value="AGR47118.1"/>
    <property type="molecule type" value="Genomic_DNA"/>
</dbReference>
<proteinExistence type="predicted"/>
<sequence>MAKKEMYTREEVMTWVVGFVQERIQEIRRGEDSCPIYIEECNTILDELNVQDMLTKNSAKLLQQCLEHYHTKWTEFYMSHYDGLALMNRTHDSLSYYYEAWYYFCRPGTYNLD</sequence>
<dbReference type="RefSeq" id="YP_009216007.1">
    <property type="nucleotide sequence ID" value="NC_028983.1"/>
</dbReference>
<organism evidence="1 2">
    <name type="scientific">Bacillus phage Shanette</name>
    <dbReference type="NCBI Taxonomy" id="1296656"/>
    <lineage>
        <taxon>Viruses</taxon>
        <taxon>Duplodnaviria</taxon>
        <taxon>Heunggongvirae</taxon>
        <taxon>Uroviricota</taxon>
        <taxon>Caudoviricetes</taxon>
        <taxon>Herelleviridae</taxon>
        <taxon>Spounavirinae</taxon>
        <taxon>Siminovitchvirus</taxon>
        <taxon>Siminovitchvirus shanette</taxon>
    </lineage>
</organism>
<keyword evidence="2" id="KW-1185">Reference proteome</keyword>
<evidence type="ECO:0000313" key="2">
    <source>
        <dbReference type="Proteomes" id="UP000015093"/>
    </source>
</evidence>
<dbReference type="Proteomes" id="UP000015093">
    <property type="component" value="Segment"/>
</dbReference>
<gene>
    <name evidence="1" type="ORF">SHANETTE_9</name>
</gene>
<protein>
    <submittedName>
        <fullName evidence="1">Uncharacterized protein</fullName>
    </submittedName>
</protein>
<evidence type="ECO:0000313" key="1">
    <source>
        <dbReference type="EMBL" id="AGR47118.1"/>
    </source>
</evidence>
<name>S5M9B6_9CAUD</name>
<dbReference type="KEGG" id="vg:26642352"/>
<accession>S5M9B6</accession>